<keyword evidence="4" id="KW-0436">Ligase</keyword>
<dbReference type="GO" id="GO:0005737">
    <property type="term" value="C:cytoplasm"/>
    <property type="evidence" value="ECO:0007669"/>
    <property type="project" value="TreeGrafter"/>
</dbReference>
<organism evidence="8 9">
    <name type="scientific">Xylaria multiplex</name>
    <dbReference type="NCBI Taxonomy" id="323545"/>
    <lineage>
        <taxon>Eukaryota</taxon>
        <taxon>Fungi</taxon>
        <taxon>Dikarya</taxon>
        <taxon>Ascomycota</taxon>
        <taxon>Pezizomycotina</taxon>
        <taxon>Sordariomycetes</taxon>
        <taxon>Xylariomycetidae</taxon>
        <taxon>Xylariales</taxon>
        <taxon>Xylariaceae</taxon>
        <taxon>Xylaria</taxon>
    </lineage>
</organism>
<evidence type="ECO:0000256" key="4">
    <source>
        <dbReference type="ARBA" id="ARBA00022598"/>
    </source>
</evidence>
<evidence type="ECO:0000256" key="3">
    <source>
        <dbReference type="ARBA" id="ARBA00022553"/>
    </source>
</evidence>
<dbReference type="Pfam" id="PF00501">
    <property type="entry name" value="AMP-binding"/>
    <property type="match status" value="4"/>
</dbReference>
<feature type="domain" description="Carrier" evidence="7">
    <location>
        <begin position="3783"/>
        <end position="3856"/>
    </location>
</feature>
<evidence type="ECO:0000313" key="9">
    <source>
        <dbReference type="Proteomes" id="UP000481858"/>
    </source>
</evidence>
<dbReference type="FunFam" id="3.40.50.12780:FF:000024">
    <property type="entry name" value="Nonribosomal siderophore peptide synthase SidC"/>
    <property type="match status" value="1"/>
</dbReference>
<dbReference type="SUPFAM" id="SSF52777">
    <property type="entry name" value="CoA-dependent acyltransferases"/>
    <property type="match status" value="12"/>
</dbReference>
<dbReference type="SUPFAM" id="SSF56801">
    <property type="entry name" value="Acetyl-CoA synthetase-like"/>
    <property type="match status" value="3"/>
</dbReference>
<evidence type="ECO:0000313" key="8">
    <source>
        <dbReference type="EMBL" id="KAF2964491.1"/>
    </source>
</evidence>
<accession>A0A7C8MLX2</accession>
<dbReference type="FunFam" id="3.30.300.30:FF:000033">
    <property type="entry name" value="Nonribosomal siderophore peptide synthase SidC"/>
    <property type="match status" value="1"/>
</dbReference>
<evidence type="ECO:0000256" key="1">
    <source>
        <dbReference type="ARBA" id="ARBA00004924"/>
    </source>
</evidence>
<dbReference type="InterPro" id="IPR045851">
    <property type="entry name" value="AMP-bd_C_sf"/>
</dbReference>
<feature type="domain" description="Carrier" evidence="7">
    <location>
        <begin position="1582"/>
        <end position="1658"/>
    </location>
</feature>
<dbReference type="GO" id="GO:0010106">
    <property type="term" value="P:cellular response to iron ion starvation"/>
    <property type="evidence" value="ECO:0007669"/>
    <property type="project" value="UniProtKB-ARBA"/>
</dbReference>
<dbReference type="SUPFAM" id="SSF47336">
    <property type="entry name" value="ACP-like"/>
    <property type="match status" value="6"/>
</dbReference>
<dbReference type="Pfam" id="PF00668">
    <property type="entry name" value="Condensation"/>
    <property type="match status" value="6"/>
</dbReference>
<dbReference type="InterPro" id="IPR001242">
    <property type="entry name" value="Condensation_dom"/>
</dbReference>
<gene>
    <name evidence="8" type="ORF">GQX73_g9085</name>
</gene>
<feature type="domain" description="Carrier" evidence="7">
    <location>
        <begin position="2147"/>
        <end position="2220"/>
    </location>
</feature>
<reference evidence="8 9" key="1">
    <citation type="submission" date="2019-12" db="EMBL/GenBank/DDBJ databases">
        <title>Draft genome sequence of the ascomycete Xylaria multiplex DSM 110363.</title>
        <authorList>
            <person name="Buettner E."/>
            <person name="Kellner H."/>
        </authorList>
    </citation>
    <scope>NUCLEOTIDE SEQUENCE [LARGE SCALE GENOMIC DNA]</scope>
    <source>
        <strain evidence="8 9">DSM 110363</strain>
    </source>
</reference>
<proteinExistence type="inferred from homology"/>
<dbReference type="Gene3D" id="3.30.559.10">
    <property type="entry name" value="Chloramphenicol acetyltransferase-like domain"/>
    <property type="match status" value="6"/>
</dbReference>
<dbReference type="InterPro" id="IPR010071">
    <property type="entry name" value="AA_adenyl_dom"/>
</dbReference>
<dbReference type="SMART" id="SM00823">
    <property type="entry name" value="PKS_PP"/>
    <property type="match status" value="3"/>
</dbReference>
<keyword evidence="3" id="KW-0597">Phosphoprotein</keyword>
<dbReference type="PROSITE" id="PS50075">
    <property type="entry name" value="CARRIER"/>
    <property type="match status" value="6"/>
</dbReference>
<dbReference type="InterPro" id="IPR036736">
    <property type="entry name" value="ACP-like_sf"/>
</dbReference>
<dbReference type="InterPro" id="IPR042099">
    <property type="entry name" value="ANL_N_sf"/>
</dbReference>
<dbReference type="Gene3D" id="1.10.1200.10">
    <property type="entry name" value="ACP-like"/>
    <property type="match status" value="6"/>
</dbReference>
<keyword evidence="2" id="KW-0596">Phosphopantetheine</keyword>
<dbReference type="Gene3D" id="3.30.559.30">
    <property type="entry name" value="Nonribosomal peptide synthetase, condensation domain"/>
    <property type="match status" value="6"/>
</dbReference>
<dbReference type="InterPro" id="IPR009081">
    <property type="entry name" value="PP-bd_ACP"/>
</dbReference>
<dbReference type="PROSITE" id="PS00455">
    <property type="entry name" value="AMP_BINDING"/>
    <property type="match status" value="2"/>
</dbReference>
<dbReference type="Pfam" id="PF00550">
    <property type="entry name" value="PP-binding"/>
    <property type="match status" value="6"/>
</dbReference>
<dbReference type="EMBL" id="WUBL01000149">
    <property type="protein sequence ID" value="KAF2964491.1"/>
    <property type="molecule type" value="Genomic_DNA"/>
</dbReference>
<evidence type="ECO:0000256" key="5">
    <source>
        <dbReference type="ARBA" id="ARBA00029454"/>
    </source>
</evidence>
<dbReference type="GO" id="GO:0043041">
    <property type="term" value="P:amino acid activation for nonribosomal peptide biosynthetic process"/>
    <property type="evidence" value="ECO:0007669"/>
    <property type="project" value="TreeGrafter"/>
</dbReference>
<feature type="domain" description="Carrier" evidence="7">
    <location>
        <begin position="4342"/>
        <end position="4415"/>
    </location>
</feature>
<dbReference type="InParanoid" id="A0A7C8MLX2"/>
<dbReference type="NCBIfam" id="NF003417">
    <property type="entry name" value="PRK04813.1"/>
    <property type="match status" value="4"/>
</dbReference>
<sequence length="4889" mass="543546">MSLGNLLPLHPDGLSILNVEPKRLPGPSFLHELVPQVANDGVSAAIDFLPENGPRIILSYPELHAASLALASRVSCILGSALTLPASTLEARDPLIIPILAPQSPQLYIAILAALKAGGAFCPLNTDAPPDRLRFILNDVKAKVVLVSRELAPKLPMADMSYKVIFIDDVLDSLETEDDNLANHKELNPGDLAYVMYTSGSTGTPKGVAISHVAATQSILAHERHIPPFSRFLQFAAPTFDVSVFEIFFPFFRGATLVGCNRAEMLTDLVGVLNRMEVNACELTPTVAGSLLRKRSRVSSLRLLLTIGEMLTEPVIQEFAGDKHKMSILWGMYGPTEATIHCTVQAAFPVSSDRGTIGVPLDTVSAFVVRIPTDHGEDFQFDILPVGEIGELALGGLQLATYYLNRPEQTATSFLNTPWGRVYRTGDKAKIRPDGTIECLGRIDGSQVKLNGQRIELGEVEQVLLRTSGCHGAVAAVISNVLVAFAAVEQVSDSNAQLWTQCRSWLPAFMIPTDIIFMERLPQLPSGKVDKKRLVSEYGARTTNTAGNEEAIDDHERLLCEIATTILGERVGPLTEFSAVKLDSLAAIEYASTLRENGIVITPIDILKAKTPRKLRQRVGDVTALTTIQVSEHQSTHYQSLDPCPEKVKLKPALGDQVQEIDHLEIPTPLQQSMISETLKGARLYINQIELELISHVTLDALQSSLRTLAECNEILRTGFAFVENQLCQVIWKQLDHTQLYDDVDGKNPADGDEDIELFLLRPLKIGIRPPGLKGGHFVLLLTLHHAIYDGWTIDLIIEDLSLLLSGGLPIKRPQFSQVMRHLDYNSEVNSIDSMEFWSEHLRGVGAATTPNFRTIVVSKPQQAVITTKILFHPKNLNNLMLEALVGPQVLFQACLIWLWGAVQGCEDVTIGCVSSGRSLPLAGIDKLMGPCMTTLPLRINTSRYRTIIELLQSIHSINRETLLHGHIPLSEIYKVVGLSTNSKLFDVIFAYQESPASRKKNSNIVREAWHRDATEAKLLVEIQPCEDHFICQTTFQVDVLPETLAEAFIRHLGCLVDHFSNHHGDLVEMIPRCFSLDGLSHFNRSPRTIETYSSLQDMVENSVLRFSSEAALCFANSISASAIDSQSLSYYGLNSKANQIARCIQQFCLDSGGIIAIIMNKSPLLYCSILGILKAGCAYLPILPSTPSERIKTILDQAEPSLCVVDTFSSSLIPGLEHPKIINLEAVALSIYSDDNLNIRNEPSDLAYVIYTSGTTGNPKGVAVTNKNILSNIGILSGIYPHVPSNKMLQACSQAFDVSVLTVTVASLLNPHNVPTVKFLVTSGEPMTDEVLNRWAQYLYQGYGPSETTNICTVRKVSSGDSSQYLGWSFENTSAFVLQPNSTDLVPVGCIGELCFGGDQVAAGYLRLPEVTSTKFIDHHIYGRIYRSGDLGRMLADGSLIIHGRIDTQVKLHGLRIELQEIQAIALKTSLTRTCVSILVTFEVTNLQQLALFYVPSEKETANFQLLPVTDRSEETRTLRHAFQSSLPYYMMPTFIFPITALPLTSSGKIDEGKLRTRVRELPAGVLDTYSSTDDQADTHSDWSGMETLIASVIVDSLENQMEISRWTTFSTLGLDSISAMPIARKLQSILGKRIPLSLLLQNPNVSRLASAIDELEGPEESKYSNSPLLPEELVEMMRKHFTAKGHSVAKVLPCTPLQEAMVMSSLNPSSTLADNTDNEVAYYNQMLFRLRVPYEVMMRLWDEVVRRHEILRALFATSDNIRYPAVQIILDEYVPRWQVLETRGVSLQERASQHITSTSITTTFDEPPMALAIIRTQESGDYLSFVCHHAMYDGISMRIMLSEIEALYHGRQLLTPPSMEAFLRETQLYPNQADFWKQLFLGFEPNALSCAEYTKDTMPRTLNANASKISLELIESQLRDTGVSMLALIQTAWAITLSILSHRSDVSFGSVVAGRSISLDMIDDLVAPCFNTLPIRIDISLSTFVIDVMKALQSLNANMMKYQFTALRHIQKEADTQTRLFDTLVILQPPTTPLDDELWSLVYEEGLMDVPIVCEVIPSKLQDTLTVQLHRDISKFSYQSLQLIYNIFSHVLDACLRYPSSHIFKGEELPENWRQLIPQLFHRPERSQMFNDPSNEVPHYEETWSPLELTIRQTLARLAEMSEDQIKRLTPIYQYGLDSIAAIQLATLLRQQNVSVSAVDVIGHPTCAGIAAATKNFVEDASYRHYDLSSFHIQVEAEILQHEIDLESIEEILPCTATQQGMLSQFLDSKGQYYFNYSSWVLDIVACPETTAWACSQLTNYHQILRTGFVPVNHADSTFAMLVYRMSHFTAPVKIYRLDTFDVEEWLSDASTDSLNALAYPPWRLALTTAGSVDSEGPLTIHLAMHHALYDAFTLRVLLRDLGELISHGIEPKTTNISHPLSYYFSLVKSSQSAGKAFWKQKVDEFVFHKFPIMTPLHDSRSSTLSASRTCETSSSRLRQAASKASLTVQAALQAAWVRLLSAYIGESRVSFGVVLDGRTTEVAQKTTLPMVITVPVIADNTASNSELLKQMMQYNSELRRFQFIPIAQIQRSLGTADAMFDTILIYQATDRTVKKPPFRVVKELASVEYPISLEVEESLSDTTQLNLVFNSSILPQEQATLLLAQFEAILLDLLFPAKDATSHFAIDRSDIFAILSPNCESLPIGGHLLHELPERSARLMPSVKALEFIDEVTHLDKARRWTYQELDALGNQVAHFITQKGINQGSIVATCFNKCPIAYFVLLGILKAGCTFLCLDPSAPATRQTFILDDSNAAMLMIGESFYWAQESPLPVHIVTEGMLELLPTSRPFLQHQILPSDSCYCLYTSGTTGTPKGCLISHENAVQAMAAFTHLFDGRWDTNSRWLQFAAFHFDVSVLEQYWSWYVGIVVVAAPKDVILSDLAMVISKLGITHIDLTPSLARLITPDECPSLCKGVFITGGEKLRSDILEAWGSTQVIHNAYGPTEATIGITMYRGVPKNGKPSNIGNLFPNVGAYVFEPNSEIPVLRGGVGELCVSGKLVGKGYLNREALTEERFPTLQISGERVYRTGDLVRVLHDDSLDFLGRADDQVKLRGQRLEIGEINHAIREGLADKAGDIATIVTRRKAQDIDLLVSFISFPSNSSSGYETHIYYDADHIQFARLAQEACRSRLATYMVPSFIICLSKIPLSSNNKVDINQLKKLFSELSHEKLQTLSTPSLLSHRELDVLEKKVLKALHQVVHIQENDINSTTTIFQLGIDSITATRLARQLRMMGLTSATSSMILRHPQIGQLSRVLGRSDPSLPNGNSLRVNQLIKALRQRYLGLVCGALEVNTTEVEYIAPCTPLQHGIIARSKIREAQLAYFNQFQLCLASNVSINRIKASLGRVAASYSILRTAFVDTPDGFVQVAIKNRPLRWFEVEADINSLEQTATERRHRWIEANHDVLKWLVEVDHMDIDGQHYLLLRLFHGLYDARSLSIILESLESEYKGIPRPSGPTFVSVLPEGPLINHLESHQFWKSLLANHRFQPMPSLVDKPTTRNSLIQHSMTLEGLEDTRKRLQVTHQTLLQAAWLYTLQRYFDHPPTIGVILSGRSLAVSDIDFVVGPLFNTLPLRVDLTDDMSWVSLTREIQEHNNGLLTFVHTPLRDIQKLCTNGQPLFDTLFTFDHNYTTKTKDELSLWSMQDSPTQPDYPLAIEVILIADDTLRVTLAAQAGIANEAALGSLYIQFIESLNLIIAPISSDPPPLVAHSKTNSQGSIPVPEPSSSTNNYAATPKDAIVWDEKSCNVRRELAILANVDEQEISETTNLFALGLDSIDIIKLAGRLTRLGYRASVGTIMKQPTLESIITSLEKSPPPTANPSSTTELDDIILILKDYYRQTGINFPDVEAILPPTPLQDSMVAEMLRSDFHTYFNHDVLKLPSDINIDRLKSALLAVYSNSPILRTAFIEVDDPRISSAYCQVVRRRELEFPSTLKISTADDISMLTNMARLRALGSNGTSDLFQVHFVEFGTDNLIVLSIAHALYDGWSLDMLHKDIQAAYESDYIPRQPYEPYLSRMISQSNSPSRKFWAELLHEANATLVPKANTTPESVTFHRFETQSRMSIIHIKALCRDLRVTPQVLGQACWAAVLASLTKSLDVVFGVVLSGRDTEEAQGLMFPTMNTVPLRLALHGTIVEFLWYCQDMMSSVVEFQHTPLRDIQNLSPHQEDKLFNTIFLLQNSGGNGTNTSSFLKSTHSFSAVDYPLCAELDVSGDNAIWCIACDQNYMSLQQVGELGASLERVLEYFTRDFNEQVLSVSSHGTQTVSICGLTPVVLQTDSQKQESDLFTYRHSSQQTISPPQGYDILLDVLSNLSKVDRHVIDINLSIFHIGLDSISAIKASSMLRKRGLEISTRDLLTVPSIRDVLEQVNRTTTRKPGNSVRDSLSLDLIIGGKDIRTLIQQAGLQADSVETILPGLPMQVHMLSVWQNSGGATFFPRFAFRVSGPINLTTISRAWVTLVSEIAMLRTHLVNTTSPSLPFLQVILDSTYTSQHATSISTKSNSRWEFVYAATPFAIAQFLVAQKGEADFILYLHHALYDGMSLPIILNRFAKLLELRGFTPSVAATDSWQGFVLKHLDSSTQAQRETFWTSYLNDNTAVQLYNVQRAPIVTRGQRVKEFRRTALNSVAALRLKGSAHGLSTQALLFAAYAKAFAKQLHLEKNIDSNIDCIFGIYLANRSGYPAIEDVPFPTLNILPLRVKDPLSRNATAIAADIQKDITEISRFENSTADLWEIHKWTGAHIDTFVNILSLPTEQSLSRINSVTLQEISNYESLPLGHTDISTHIIAPDDENLSPNMVIDSYPEGVDIELALREDVLDLGIFGPSSILSTTQASDMAATILAEINAL</sequence>
<dbReference type="GO" id="GO:0031177">
    <property type="term" value="F:phosphopantetheine binding"/>
    <property type="evidence" value="ECO:0007669"/>
    <property type="project" value="InterPro"/>
</dbReference>
<feature type="domain" description="Carrier" evidence="7">
    <location>
        <begin position="550"/>
        <end position="623"/>
    </location>
</feature>
<dbReference type="PANTHER" id="PTHR45527:SF1">
    <property type="entry name" value="FATTY ACID SYNTHASE"/>
    <property type="match status" value="1"/>
</dbReference>
<feature type="domain" description="Carrier" evidence="7">
    <location>
        <begin position="3225"/>
        <end position="3302"/>
    </location>
</feature>
<dbReference type="InterPro" id="IPR020845">
    <property type="entry name" value="AMP-binding_CS"/>
</dbReference>
<dbReference type="CDD" id="cd19542">
    <property type="entry name" value="CT_NRPS-like"/>
    <property type="match status" value="1"/>
</dbReference>
<comment type="caution">
    <text evidence="8">The sequence shown here is derived from an EMBL/GenBank/DDBJ whole genome shotgun (WGS) entry which is preliminary data.</text>
</comment>
<comment type="similarity">
    <text evidence="5">Belongs to the NRP synthetase family.</text>
</comment>
<keyword evidence="9" id="KW-1185">Reference proteome</keyword>
<feature type="compositionally biased region" description="Polar residues" evidence="6">
    <location>
        <begin position="3752"/>
        <end position="3771"/>
    </location>
</feature>
<evidence type="ECO:0000259" key="7">
    <source>
        <dbReference type="PROSITE" id="PS50075"/>
    </source>
</evidence>
<dbReference type="PROSITE" id="PS00012">
    <property type="entry name" value="PHOSPHOPANTETHEINE"/>
    <property type="match status" value="4"/>
</dbReference>
<dbReference type="Gene3D" id="3.30.300.30">
    <property type="match status" value="3"/>
</dbReference>
<dbReference type="GO" id="GO:0016874">
    <property type="term" value="F:ligase activity"/>
    <property type="evidence" value="ECO:0007669"/>
    <property type="project" value="UniProtKB-KW"/>
</dbReference>
<name>A0A7C8MLX2_9PEZI</name>
<dbReference type="Gene3D" id="3.40.50.12780">
    <property type="entry name" value="N-terminal domain of ligase-like"/>
    <property type="match status" value="4"/>
</dbReference>
<evidence type="ECO:0000256" key="6">
    <source>
        <dbReference type="SAM" id="MobiDB-lite"/>
    </source>
</evidence>
<dbReference type="GO" id="GO:0031169">
    <property type="term" value="P:ferrichrome biosynthetic process"/>
    <property type="evidence" value="ECO:0007669"/>
    <property type="project" value="UniProtKB-ARBA"/>
</dbReference>
<dbReference type="InterPro" id="IPR020806">
    <property type="entry name" value="PKS_PP-bd"/>
</dbReference>
<dbReference type="CDD" id="cd05918">
    <property type="entry name" value="A_NRPS_SidN3_like"/>
    <property type="match status" value="2"/>
</dbReference>
<dbReference type="InterPro" id="IPR000873">
    <property type="entry name" value="AMP-dep_synth/lig_dom"/>
</dbReference>
<comment type="pathway">
    <text evidence="1">Siderophore biosynthesis.</text>
</comment>
<dbReference type="FunFam" id="3.30.300.30:FF:000015">
    <property type="entry name" value="Nonribosomal peptide synthase SidD"/>
    <property type="match status" value="1"/>
</dbReference>
<dbReference type="NCBIfam" id="TIGR01733">
    <property type="entry name" value="AA-adenyl-dom"/>
    <property type="match status" value="1"/>
</dbReference>
<evidence type="ECO:0000256" key="2">
    <source>
        <dbReference type="ARBA" id="ARBA00022450"/>
    </source>
</evidence>
<dbReference type="InterPro" id="IPR006162">
    <property type="entry name" value="Ppantetheine_attach_site"/>
</dbReference>
<dbReference type="InterPro" id="IPR023213">
    <property type="entry name" value="CAT-like_dom_sf"/>
</dbReference>
<protein>
    <recommendedName>
        <fullName evidence="7">Carrier domain-containing protein</fullName>
    </recommendedName>
</protein>
<dbReference type="OrthoDB" id="416786at2759"/>
<dbReference type="PANTHER" id="PTHR45527">
    <property type="entry name" value="NONRIBOSOMAL PEPTIDE SYNTHETASE"/>
    <property type="match status" value="1"/>
</dbReference>
<dbReference type="Proteomes" id="UP000481858">
    <property type="component" value="Unassembled WGS sequence"/>
</dbReference>
<feature type="region of interest" description="Disordered" evidence="6">
    <location>
        <begin position="3748"/>
        <end position="3771"/>
    </location>
</feature>